<dbReference type="GO" id="GO:0000287">
    <property type="term" value="F:magnesium ion binding"/>
    <property type="evidence" value="ECO:0007669"/>
    <property type="project" value="InterPro"/>
</dbReference>
<feature type="domain" description="Terpene synthase metal-binding" evidence="3">
    <location>
        <begin position="130"/>
        <end position="292"/>
    </location>
</feature>
<dbReference type="InterPro" id="IPR005630">
    <property type="entry name" value="Terpene_synthase_metal-bd"/>
</dbReference>
<dbReference type="STRING" id="93759.A0A1R3JYM4"/>
<dbReference type="InterPro" id="IPR036965">
    <property type="entry name" value="Terpene_synth_N_sf"/>
</dbReference>
<keyword evidence="1" id="KW-0479">Metal-binding</keyword>
<evidence type="ECO:0000256" key="2">
    <source>
        <dbReference type="SAM" id="MobiDB-lite"/>
    </source>
</evidence>
<dbReference type="OrthoDB" id="1936865at2759"/>
<organism evidence="4 5">
    <name type="scientific">Corchorus olitorius</name>
    <dbReference type="NCBI Taxonomy" id="93759"/>
    <lineage>
        <taxon>Eukaryota</taxon>
        <taxon>Viridiplantae</taxon>
        <taxon>Streptophyta</taxon>
        <taxon>Embryophyta</taxon>
        <taxon>Tracheophyta</taxon>
        <taxon>Spermatophyta</taxon>
        <taxon>Magnoliopsida</taxon>
        <taxon>eudicotyledons</taxon>
        <taxon>Gunneridae</taxon>
        <taxon>Pentapetalae</taxon>
        <taxon>rosids</taxon>
        <taxon>malvids</taxon>
        <taxon>Malvales</taxon>
        <taxon>Malvaceae</taxon>
        <taxon>Grewioideae</taxon>
        <taxon>Apeibeae</taxon>
        <taxon>Corchorus</taxon>
    </lineage>
</organism>
<dbReference type="SUPFAM" id="SSF48576">
    <property type="entry name" value="Terpenoid synthases"/>
    <property type="match status" value="1"/>
</dbReference>
<name>A0A1R3JYM4_9ROSI</name>
<sequence length="319" mass="36730">MKCQSRLQQSDLMVLSEPPTPTKLPNQRRSANYHPTIWEPKLIQSFTTHYSYKFHGDKLEELKKEARILLAISQDDPCATLKLIDLMQRLGVAYHFEKEIDEALHKVSKPTVHTGDLYTTSLLFRLLRQHAFPISTAIDDMYDVYGSLDELELFTTAVNRWDISAMKDLPQYMKACYLALLNFVDEMGHDILKDHELDITHYIREEWKKLCRSYLREARWFYKRYTPGLKEYLETAWISVGGPAAMVHAYILQADSSSMTQESLDDCFKNGRELIHWSSLITRLSDDLGTSMHGDGIGTSTGVMKDLLNSLIVQSIAIE</sequence>
<keyword evidence="5" id="KW-1185">Reference proteome</keyword>
<proteinExistence type="predicted"/>
<evidence type="ECO:0000259" key="3">
    <source>
        <dbReference type="Pfam" id="PF03936"/>
    </source>
</evidence>
<dbReference type="SUPFAM" id="SSF48239">
    <property type="entry name" value="Terpenoid cyclases/Protein prenyltransferases"/>
    <property type="match status" value="1"/>
</dbReference>
<reference evidence="5" key="1">
    <citation type="submission" date="2013-09" db="EMBL/GenBank/DDBJ databases">
        <title>Corchorus olitorius genome sequencing.</title>
        <authorList>
            <person name="Alam M."/>
            <person name="Haque M.S."/>
            <person name="Islam M.S."/>
            <person name="Emdad E.M."/>
            <person name="Islam M.M."/>
            <person name="Ahmed B."/>
            <person name="Halim A."/>
            <person name="Hossen Q.M.M."/>
            <person name="Hossain M.Z."/>
            <person name="Ahmed R."/>
            <person name="Khan M.M."/>
            <person name="Islam R."/>
            <person name="Rashid M.M."/>
            <person name="Khan S.A."/>
            <person name="Rahman M.S."/>
            <person name="Alam M."/>
            <person name="Yahiya A.S."/>
            <person name="Khan M.S."/>
            <person name="Azam M.S."/>
            <person name="Haque T."/>
            <person name="Lashkar M.Z.H."/>
            <person name="Akhand A.I."/>
            <person name="Morshed G."/>
            <person name="Roy S."/>
            <person name="Uddin K.S."/>
            <person name="Rabeya T."/>
            <person name="Hossain A.S."/>
            <person name="Chowdhury A."/>
            <person name="Snigdha A.R."/>
            <person name="Mortoza M.S."/>
            <person name="Matin S.A."/>
            <person name="Hoque S.M.E."/>
            <person name="Islam M.K."/>
            <person name="Roy D.K."/>
            <person name="Haider R."/>
            <person name="Moosa M.M."/>
            <person name="Elias S.M."/>
            <person name="Hasan A.M."/>
            <person name="Jahan S."/>
            <person name="Shafiuddin M."/>
            <person name="Mahmood N."/>
            <person name="Shommy N.S."/>
        </authorList>
    </citation>
    <scope>NUCLEOTIDE SEQUENCE [LARGE SCALE GENOMIC DNA]</scope>
    <source>
        <strain evidence="5">cv. O-4</strain>
    </source>
</reference>
<dbReference type="GO" id="GO:0016114">
    <property type="term" value="P:terpenoid biosynthetic process"/>
    <property type="evidence" value="ECO:0007669"/>
    <property type="project" value="InterPro"/>
</dbReference>
<gene>
    <name evidence="4" type="ORF">COLO4_13011</name>
</gene>
<comment type="caution">
    <text evidence="4">The sequence shown here is derived from an EMBL/GenBank/DDBJ whole genome shotgun (WGS) entry which is preliminary data.</text>
</comment>
<dbReference type="InterPro" id="IPR008930">
    <property type="entry name" value="Terpenoid_cyclase/PrenylTrfase"/>
</dbReference>
<accession>A0A1R3JYM4</accession>
<evidence type="ECO:0000313" key="4">
    <source>
        <dbReference type="EMBL" id="OMO99934.1"/>
    </source>
</evidence>
<dbReference type="GO" id="GO:0010333">
    <property type="term" value="F:terpene synthase activity"/>
    <property type="evidence" value="ECO:0007669"/>
    <property type="project" value="InterPro"/>
</dbReference>
<dbReference type="PANTHER" id="PTHR31225">
    <property type="entry name" value="OS04G0344100 PROTEIN-RELATED"/>
    <property type="match status" value="1"/>
</dbReference>
<dbReference type="AlphaFoldDB" id="A0A1R3JYM4"/>
<feature type="region of interest" description="Disordered" evidence="2">
    <location>
        <begin position="1"/>
        <end position="29"/>
    </location>
</feature>
<dbReference type="Pfam" id="PF03936">
    <property type="entry name" value="Terpene_synth_C"/>
    <property type="match status" value="1"/>
</dbReference>
<dbReference type="Gene3D" id="1.50.10.130">
    <property type="entry name" value="Terpene synthase, N-terminal domain"/>
    <property type="match status" value="1"/>
</dbReference>
<dbReference type="InterPro" id="IPR008949">
    <property type="entry name" value="Isoprenoid_synthase_dom_sf"/>
</dbReference>
<protein>
    <recommendedName>
        <fullName evidence="3">Terpene synthase metal-binding domain-containing protein</fullName>
    </recommendedName>
</protein>
<evidence type="ECO:0000313" key="5">
    <source>
        <dbReference type="Proteomes" id="UP000187203"/>
    </source>
</evidence>
<dbReference type="EMBL" id="AWUE01015021">
    <property type="protein sequence ID" value="OMO99934.1"/>
    <property type="molecule type" value="Genomic_DNA"/>
</dbReference>
<feature type="compositionally biased region" description="Polar residues" evidence="2">
    <location>
        <begin position="1"/>
        <end position="11"/>
    </location>
</feature>
<dbReference type="InterPro" id="IPR050148">
    <property type="entry name" value="Terpene_synthase-like"/>
</dbReference>
<evidence type="ECO:0000256" key="1">
    <source>
        <dbReference type="ARBA" id="ARBA00022723"/>
    </source>
</evidence>
<dbReference type="Proteomes" id="UP000187203">
    <property type="component" value="Unassembled WGS sequence"/>
</dbReference>
<dbReference type="PANTHER" id="PTHR31225:SF218">
    <property type="entry name" value="GERANIOL SYNTHASE, CHLOROPLASTIC-LIKE"/>
    <property type="match status" value="1"/>
</dbReference>
<dbReference type="Gene3D" id="1.10.600.10">
    <property type="entry name" value="Farnesyl Diphosphate Synthase"/>
    <property type="match status" value="2"/>
</dbReference>